<proteinExistence type="predicted"/>
<dbReference type="EMBL" id="CAJNJA010013286">
    <property type="protein sequence ID" value="CAE7317546.1"/>
    <property type="molecule type" value="Genomic_DNA"/>
</dbReference>
<dbReference type="InterPro" id="IPR035892">
    <property type="entry name" value="C2_domain_sf"/>
</dbReference>
<feature type="transmembrane region" description="Helical" evidence="2">
    <location>
        <begin position="87"/>
        <end position="104"/>
    </location>
</feature>
<dbReference type="PANTHER" id="PTHR33802">
    <property type="entry name" value="SI:CH211-161H7.5-RELATED"/>
    <property type="match status" value="1"/>
</dbReference>
<dbReference type="Gene3D" id="1.25.10.10">
    <property type="entry name" value="Leucine-rich Repeat Variant"/>
    <property type="match status" value="2"/>
</dbReference>
<dbReference type="PROSITE" id="PS50176">
    <property type="entry name" value="ARM_REPEAT"/>
    <property type="match status" value="1"/>
</dbReference>
<comment type="caution">
    <text evidence="4">The sequence shown here is derived from an EMBL/GenBank/DDBJ whole genome shotgun (WGS) entry which is preliminary data.</text>
</comment>
<feature type="transmembrane region" description="Helical" evidence="2">
    <location>
        <begin position="149"/>
        <end position="171"/>
    </location>
</feature>
<reference evidence="4" key="1">
    <citation type="submission" date="2021-02" db="EMBL/GenBank/DDBJ databases">
        <authorList>
            <person name="Dougan E. K."/>
            <person name="Rhodes N."/>
            <person name="Thang M."/>
            <person name="Chan C."/>
        </authorList>
    </citation>
    <scope>NUCLEOTIDE SEQUENCE</scope>
</reference>
<evidence type="ECO:0000256" key="1">
    <source>
        <dbReference type="PROSITE-ProRule" id="PRU00259"/>
    </source>
</evidence>
<feature type="transmembrane region" description="Helical" evidence="2">
    <location>
        <begin position="177"/>
        <end position="199"/>
    </location>
</feature>
<feature type="repeat" description="ARM" evidence="1">
    <location>
        <begin position="592"/>
        <end position="634"/>
    </location>
</feature>
<dbReference type="PROSITE" id="PS50004">
    <property type="entry name" value="C2"/>
    <property type="match status" value="1"/>
</dbReference>
<dbReference type="SMART" id="SM00239">
    <property type="entry name" value="C2"/>
    <property type="match status" value="1"/>
</dbReference>
<gene>
    <name evidence="4" type="primary">vac8</name>
    <name evidence="4" type="ORF">SNEC2469_LOCUS7937</name>
</gene>
<dbReference type="InterPro" id="IPR011989">
    <property type="entry name" value="ARM-like"/>
</dbReference>
<feature type="transmembrane region" description="Helical" evidence="2">
    <location>
        <begin position="54"/>
        <end position="75"/>
    </location>
</feature>
<evidence type="ECO:0000313" key="4">
    <source>
        <dbReference type="EMBL" id="CAE7317546.1"/>
    </source>
</evidence>
<evidence type="ECO:0000259" key="3">
    <source>
        <dbReference type="PROSITE" id="PS50004"/>
    </source>
</evidence>
<dbReference type="SMART" id="SM00185">
    <property type="entry name" value="ARM"/>
    <property type="match status" value="5"/>
</dbReference>
<dbReference type="InterPro" id="IPR016024">
    <property type="entry name" value="ARM-type_fold"/>
</dbReference>
<keyword evidence="2" id="KW-0812">Transmembrane</keyword>
<dbReference type="Pfam" id="PF00514">
    <property type="entry name" value="Arm"/>
    <property type="match status" value="1"/>
</dbReference>
<protein>
    <submittedName>
        <fullName evidence="4">Vac8 protein</fullName>
    </submittedName>
</protein>
<organism evidence="4 5">
    <name type="scientific">Symbiodinium necroappetens</name>
    <dbReference type="NCBI Taxonomy" id="1628268"/>
    <lineage>
        <taxon>Eukaryota</taxon>
        <taxon>Sar</taxon>
        <taxon>Alveolata</taxon>
        <taxon>Dinophyceae</taxon>
        <taxon>Suessiales</taxon>
        <taxon>Symbiodiniaceae</taxon>
        <taxon>Symbiodinium</taxon>
    </lineage>
</organism>
<evidence type="ECO:0000256" key="2">
    <source>
        <dbReference type="SAM" id="Phobius"/>
    </source>
</evidence>
<dbReference type="SUPFAM" id="SSF48371">
    <property type="entry name" value="ARM repeat"/>
    <property type="match status" value="1"/>
</dbReference>
<dbReference type="PANTHER" id="PTHR33802:SF1">
    <property type="entry name" value="XK-RELATED PROTEIN"/>
    <property type="match status" value="1"/>
</dbReference>
<dbReference type="CDD" id="cd00030">
    <property type="entry name" value="C2"/>
    <property type="match status" value="1"/>
</dbReference>
<accession>A0A812NM47</accession>
<feature type="transmembrane region" description="Helical" evidence="2">
    <location>
        <begin position="110"/>
        <end position="129"/>
    </location>
</feature>
<keyword evidence="2" id="KW-1133">Transmembrane helix</keyword>
<keyword evidence="2" id="KW-0472">Membrane</keyword>
<evidence type="ECO:0000313" key="5">
    <source>
        <dbReference type="Proteomes" id="UP000601435"/>
    </source>
</evidence>
<dbReference type="Gene3D" id="2.60.40.150">
    <property type="entry name" value="C2 domain"/>
    <property type="match status" value="1"/>
</dbReference>
<dbReference type="Proteomes" id="UP000601435">
    <property type="component" value="Unassembled WGS sequence"/>
</dbReference>
<sequence>MGKAGEGGCMLNLLNLAAFLVNLGITYGSLTGAFGPTNSSLSAKYHTLITPSGFAFSIWGPIFIWEGVFAVAQMFPSYRGSMLVKTITPWWLSACLFQCAWTLFFAQEIMIGAMTCMAGILISLMVGILRLDFLEEMSTSEYWLLRAPFSLHCGWIVAATSLNICVVADYYKGPPEVMLALAMFCFAGIAVIVTVFTFASPKADPIIALVGCWALLGMVSELTDAEKLRDATVRWNYFDWPQYVISAVRITAFLLSLLCIVAATDGTCGYIRRDAAVIHLTKTDSIPPACCAYAHMTSSNVQSPTYSKAASLLWLQGAKDLPASARVRGLNSAARAGLGTFQEKNPGVDASTPRIFQKVGGGAFIYRLGPDRWCLGPELYGEEIIWAWFTCPEVVLPSSNEHAWESNYGRPEVYITRSSIFIIQGVGLRAADLDDNSNPYVVCKISGKPHLGFRTQTRFKSLDPVWHEWIDLEGLELGDSMHFKVFSQEDKKDDEFLGEAKIVVTPAGWDGGVTLMLRGRKAGTLRLELTVPPVVQEATATKKQVMAFDSANPREVVHCMTWGTVHESLQAVVSMESLLTSDDVRARFVAAGAVQPLVAMLSDVSLDVRCKAAKALANLGRCAVGKRILVTTGGVEAVMKLVTTDDPECQEAAMAVLVHVAAGEKAREELIAGGVPPHLTALLDSSSPTSLAHAVRLLGYLAANQAVASMLFEGFLGKLLALLHSGYPDEVNLPAAFAIAQLACTDLRRRALVEAHIVQKTLRLLNEGSHDCKAEAAAVLAALAETKDKRTFKKITGHLLDAGVLTPILAMLSSSHEACSHRAERVLLLFAATARSAQEVLTEGAVTSSQRHVQ</sequence>
<feature type="transmembrane region" description="Helical" evidence="2">
    <location>
        <begin position="12"/>
        <end position="34"/>
    </location>
</feature>
<dbReference type="InterPro" id="IPR000225">
    <property type="entry name" value="Armadillo"/>
</dbReference>
<name>A0A812NM47_9DINO</name>
<dbReference type="InterPro" id="IPR000008">
    <property type="entry name" value="C2_dom"/>
</dbReference>
<dbReference type="OrthoDB" id="5586934at2759"/>
<feature type="transmembrane region" description="Helical" evidence="2">
    <location>
        <begin position="243"/>
        <end position="263"/>
    </location>
</feature>
<dbReference type="AlphaFoldDB" id="A0A812NM47"/>
<dbReference type="Pfam" id="PF00168">
    <property type="entry name" value="C2"/>
    <property type="match status" value="1"/>
</dbReference>
<dbReference type="SUPFAM" id="SSF49562">
    <property type="entry name" value="C2 domain (Calcium/lipid-binding domain, CaLB)"/>
    <property type="match status" value="1"/>
</dbReference>
<keyword evidence="5" id="KW-1185">Reference proteome</keyword>
<feature type="domain" description="C2" evidence="3">
    <location>
        <begin position="398"/>
        <end position="517"/>
    </location>
</feature>